<gene>
    <name evidence="8" type="ORF">OG442_36530</name>
</gene>
<organism evidence="8 9">
    <name type="scientific">Streptomyces niveus</name>
    <name type="common">Streptomyces spheroides</name>
    <dbReference type="NCBI Taxonomy" id="193462"/>
    <lineage>
        <taxon>Bacteria</taxon>
        <taxon>Bacillati</taxon>
        <taxon>Actinomycetota</taxon>
        <taxon>Actinomycetes</taxon>
        <taxon>Kitasatosporales</taxon>
        <taxon>Streptomycetaceae</taxon>
        <taxon>Streptomyces</taxon>
    </lineage>
</organism>
<reference evidence="8" key="1">
    <citation type="submission" date="2022-10" db="EMBL/GenBank/DDBJ databases">
        <title>The complete genomes of actinobacterial strains from the NBC collection.</title>
        <authorList>
            <person name="Joergensen T.S."/>
            <person name="Alvarez Arevalo M."/>
            <person name="Sterndorff E.B."/>
            <person name="Faurdal D."/>
            <person name="Vuksanovic O."/>
            <person name="Mourched A.-S."/>
            <person name="Charusanti P."/>
            <person name="Shaw S."/>
            <person name="Blin K."/>
            <person name="Weber T."/>
        </authorList>
    </citation>
    <scope>NUCLEOTIDE SEQUENCE</scope>
    <source>
        <strain evidence="8">NBC_01432</strain>
    </source>
</reference>
<feature type="region of interest" description="Disordered" evidence="6">
    <location>
        <begin position="621"/>
        <end position="751"/>
    </location>
</feature>
<feature type="compositionally biased region" description="Low complexity" evidence="6">
    <location>
        <begin position="1014"/>
        <end position="1032"/>
    </location>
</feature>
<keyword evidence="4" id="KW-0418">Kinase</keyword>
<name>A0ABZ2AG62_STRNV</name>
<dbReference type="PANTHER" id="PTHR24350">
    <property type="entry name" value="SERINE/THREONINE-PROTEIN KINASE IAL-RELATED"/>
    <property type="match status" value="1"/>
</dbReference>
<accession>A0ABZ2AG62</accession>
<feature type="region of interest" description="Disordered" evidence="6">
    <location>
        <begin position="1005"/>
        <end position="1085"/>
    </location>
</feature>
<dbReference type="Pfam" id="PF00652">
    <property type="entry name" value="Ricin_B_lectin"/>
    <property type="match status" value="1"/>
</dbReference>
<feature type="compositionally biased region" description="Basic and acidic residues" evidence="6">
    <location>
        <begin position="1053"/>
        <end position="1077"/>
    </location>
</feature>
<feature type="region of interest" description="Disordered" evidence="6">
    <location>
        <begin position="1"/>
        <end position="20"/>
    </location>
</feature>
<evidence type="ECO:0000313" key="9">
    <source>
        <dbReference type="Proteomes" id="UP001432209"/>
    </source>
</evidence>
<dbReference type="Proteomes" id="UP001432209">
    <property type="component" value="Chromosome"/>
</dbReference>
<evidence type="ECO:0000256" key="1">
    <source>
        <dbReference type="ARBA" id="ARBA00022527"/>
    </source>
</evidence>
<feature type="compositionally biased region" description="Low complexity" evidence="6">
    <location>
        <begin position="738"/>
        <end position="751"/>
    </location>
</feature>
<evidence type="ECO:0000313" key="8">
    <source>
        <dbReference type="EMBL" id="WUX57611.1"/>
    </source>
</evidence>
<keyword evidence="3" id="KW-0547">Nucleotide-binding</keyword>
<dbReference type="EMBL" id="CP109495">
    <property type="protein sequence ID" value="WUX57611.1"/>
    <property type="molecule type" value="Genomic_DNA"/>
</dbReference>
<feature type="compositionally biased region" description="Basic and acidic residues" evidence="6">
    <location>
        <begin position="1035"/>
        <end position="1046"/>
    </location>
</feature>
<evidence type="ECO:0000256" key="5">
    <source>
        <dbReference type="ARBA" id="ARBA00022840"/>
    </source>
</evidence>
<evidence type="ECO:0000259" key="7">
    <source>
        <dbReference type="SMART" id="SM00458"/>
    </source>
</evidence>
<dbReference type="PROSITE" id="PS50231">
    <property type="entry name" value="RICIN_B_LECTIN"/>
    <property type="match status" value="1"/>
</dbReference>
<dbReference type="InterPro" id="IPR035992">
    <property type="entry name" value="Ricin_B-like_lectins"/>
</dbReference>
<dbReference type="SUPFAM" id="SSF50370">
    <property type="entry name" value="Ricin B-like lectins"/>
    <property type="match status" value="1"/>
</dbReference>
<evidence type="ECO:0000256" key="4">
    <source>
        <dbReference type="ARBA" id="ARBA00022777"/>
    </source>
</evidence>
<evidence type="ECO:0000256" key="6">
    <source>
        <dbReference type="SAM" id="MobiDB-lite"/>
    </source>
</evidence>
<evidence type="ECO:0000256" key="2">
    <source>
        <dbReference type="ARBA" id="ARBA00022679"/>
    </source>
</evidence>
<sequence length="1411" mass="145461">MSDVLRLGGPAMATTAQTGLGQTPEQLRVLADRDHWEDTPLAVAYEKDQDAAGAELDAIDALHNSWKAPLVGLDNPPGFTVTSFAWPPGTSNDGRQDFHSQTGLSKWVADQFWQNEWDFYEDPTPEADAPTLNAVKTLGAPLYGTDPDPDLPNDEWNRALAEQAAYEHLTDWPLEHPGADNARLFLASGGFARTAPLPGTPEHRIAIEDLKSRFAACAWRDPMDPSKVLGNVSATAAAEWQREISSQATQRDQILNSNKTATKALATGSKALGQMLGHSWVADHLTRWQDYWSAGGIGWVGDSPTVIQIPGAAGKCLGAQGAATANGTPVELITCNTSTAQQWEVGGDDAGLHLRNKNSSKCLDLATNGTKIQLWTCNSTPAQTWEYSVRAATTFKSASTGKCLNFPAFTNGQDALAATCNTTSAQKVTVKVTEHNGPITPAADFTRVKSSVAAAQSASKTQLTVIRAQATLAASAATVSETAEKAAYAVADANGAPRGRGLLVGQQKAQVTQGAAAALAALVKAGETAEAATRAAAGDSATIAQRALAQAAQSKAEFRKEAAYTAELQAKAAADAGKLHRDNAKKDKETAEAKLAEALAAEADGKAAAADAHAKRLLAESEEATAKKEKETAESKQADTARHRQTAEAEAAKADEAKGKAETAEATAVARKEDAEAARDRARDLRDDAWDAEQKADAARAKADAKEAYAAAHESDSNAEESRAAADAAAAHADDAEAAAGRARTAADAATRSAADADAAATRAEAAAKRSRAAADGAKAAKLKADAAVRTATSAAADAIDASEHAASEAKLSVELADEAQAQAKAAKTHADAAQAEAAKALAASAKAAGFAYVTSQAAVDAGNAAAQVAAPANDAIQLGSPYVTKDSAAGLVVLTGQASKTIAEQQKAVADAHAKNAVEEAAAAKVIADTAQGDAKAAYQHAANAAGYAASARGYAKEALGYAADAATAAAKAQSSLARTIEYDRQATADAAAADKAAGRAEGYAKEARDSADQAALDADAARSAAAQAEQAAEDARAAANRAEEAATAAEEAAKDAQKHAESAQKAADEAERESANEQVSTGAGTGVGGTFYVVDEDSVKVTDTKQDKPCELPPGFGTSCTVSFTYTFDLTVDYYLCVNPDVPATEAGCATVDTVHLGSEPFKGMTKKVTQTFTQGDILKGLLQKYLELGKAILVQDFLDCWHGSASGCAWAAAAFVPTSVATKLAAAVKLAARAEHAAKTGEDAAQVLADLKKIYGEKGALQIGDAASAAGMGFRIAAGAAERAKIARGTLDAKLLDKLTAAGVKFNKADTIWIAEYAKPGLALAWLEKGNVHAGLVHIIFRHAGEFATAGVRVEDIPALVKTALNQGKRVGTQGTGRPIFEVSFNGKIQQVAISVGDNGFVIGANPV</sequence>
<dbReference type="SMART" id="SM00458">
    <property type="entry name" value="RICIN"/>
    <property type="match status" value="1"/>
</dbReference>
<keyword evidence="1" id="KW-0723">Serine/threonine-protein kinase</keyword>
<keyword evidence="2" id="KW-0808">Transferase</keyword>
<feature type="domain" description="Ricin B lectin" evidence="7">
    <location>
        <begin position="303"/>
        <end position="431"/>
    </location>
</feature>
<dbReference type="Gene3D" id="2.80.10.50">
    <property type="match status" value="1"/>
</dbReference>
<evidence type="ECO:0000256" key="3">
    <source>
        <dbReference type="ARBA" id="ARBA00022741"/>
    </source>
</evidence>
<proteinExistence type="predicted"/>
<feature type="compositionally biased region" description="Basic and acidic residues" evidence="6">
    <location>
        <begin position="621"/>
        <end position="663"/>
    </location>
</feature>
<dbReference type="InterPro" id="IPR030616">
    <property type="entry name" value="Aur-like"/>
</dbReference>
<feature type="compositionally biased region" description="Basic and acidic residues" evidence="6">
    <location>
        <begin position="670"/>
        <end position="724"/>
    </location>
</feature>
<keyword evidence="9" id="KW-1185">Reference proteome</keyword>
<protein>
    <submittedName>
        <fullName evidence="8">Ricin-type beta-trefoil lectin domain protein</fullName>
    </submittedName>
</protein>
<keyword evidence="5" id="KW-0067">ATP-binding</keyword>
<dbReference type="InterPro" id="IPR000772">
    <property type="entry name" value="Ricin_B_lectin"/>
</dbReference>